<dbReference type="EMBL" id="CAWYQH010000013">
    <property type="protein sequence ID" value="CAK8675065.1"/>
    <property type="molecule type" value="Genomic_DNA"/>
</dbReference>
<dbReference type="InterPro" id="IPR013164">
    <property type="entry name" value="Cadherin_N"/>
</dbReference>
<organism evidence="14 15">
    <name type="scientific">Clavelina lepadiformis</name>
    <name type="common">Light-bulb sea squirt</name>
    <name type="synonym">Ascidia lepadiformis</name>
    <dbReference type="NCBI Taxonomy" id="159417"/>
    <lineage>
        <taxon>Eukaryota</taxon>
        <taxon>Metazoa</taxon>
        <taxon>Chordata</taxon>
        <taxon>Tunicata</taxon>
        <taxon>Ascidiacea</taxon>
        <taxon>Aplousobranchia</taxon>
        <taxon>Clavelinidae</taxon>
        <taxon>Clavelina</taxon>
    </lineage>
</organism>
<dbReference type="PANTHER" id="PTHR24028">
    <property type="entry name" value="CADHERIN-87A"/>
    <property type="match status" value="1"/>
</dbReference>
<evidence type="ECO:0000256" key="4">
    <source>
        <dbReference type="ARBA" id="ARBA00022837"/>
    </source>
</evidence>
<keyword evidence="5" id="KW-0130">Cell adhesion</keyword>
<reference evidence="14 15" key="1">
    <citation type="submission" date="2024-02" db="EMBL/GenBank/DDBJ databases">
        <authorList>
            <person name="Daric V."/>
            <person name="Darras S."/>
        </authorList>
    </citation>
    <scope>NUCLEOTIDE SEQUENCE [LARGE SCALE GENOMIC DNA]</scope>
</reference>
<keyword evidence="8" id="KW-0325">Glycoprotein</keyword>
<evidence type="ECO:0000256" key="9">
    <source>
        <dbReference type="PROSITE-ProRule" id="PRU00043"/>
    </source>
</evidence>
<dbReference type="PRINTS" id="PR00205">
    <property type="entry name" value="CADHERIN"/>
</dbReference>
<dbReference type="Pfam" id="PF00028">
    <property type="entry name" value="Cadherin"/>
    <property type="match status" value="3"/>
</dbReference>
<dbReference type="Proteomes" id="UP001642483">
    <property type="component" value="Unassembled WGS sequence"/>
</dbReference>
<feature type="domain" description="Cadherin" evidence="13">
    <location>
        <begin position="625"/>
        <end position="736"/>
    </location>
</feature>
<evidence type="ECO:0000256" key="10">
    <source>
        <dbReference type="SAM" id="MobiDB-lite"/>
    </source>
</evidence>
<dbReference type="SUPFAM" id="SSF49313">
    <property type="entry name" value="Cadherin-like"/>
    <property type="match status" value="5"/>
</dbReference>
<proteinExistence type="predicted"/>
<dbReference type="Gene3D" id="2.60.40.60">
    <property type="entry name" value="Cadherins"/>
    <property type="match status" value="6"/>
</dbReference>
<evidence type="ECO:0000256" key="5">
    <source>
        <dbReference type="ARBA" id="ARBA00022889"/>
    </source>
</evidence>
<sequence length="1185" mass="132085">MGSLHGLFAILVFMTFTTMTVEALSPMARTVHLKENSAPGTIVANVRREFSISSTSSKFQELEQKLLASSPTASTHRGQRKWMVLDKTIGIVTLRRHIDREAMCKSEDTCTVQLKIYVADLRQILYLNVIIDDVNDKPPVFAQRKIFLNVSENFPVNTVISLDQYLAEDADIGENGDITYSLSPNDYFQLLQFVDATNIFHLQLKLLQTLDYETESSLPPLTLTARDGGSPRKLSSYLQIQVHVIDVNDNDPKFSKLEYTETLQENLLPNKVIAQVHASDKDSGPAGEVKYFISSRNTALVRHLVSINHETGEVILIERLDREKHDGLQILIEARDSSLANQRIARTKLVIHVQDENDNSPLISINYLDTDYSTNDENNVYLREDLPLETFFALISVRDADIGDNGRVKLTVSSSLRDDSIARGLDSEFRFDEDGSIVNSPQDSEPVSRFLGVRRRLDREIQDEYRVIVEACDHGSIPRCSSKTITVKIMDVNDNPPVIHCPRIALSFSEDKKIGSILTTVNATDGDSVNKPSFRITEDKEIVPSPFGNIKYELLTGDPEFMVDPKTGNIHLVSTLDYETKKTHQLTVIATDGGQPMARESKCTLRFRVIDVNDNAPVFINPDEENLSFYSTVLRDDIITQIKAIDYDEDGSKAVEYKILNENDLASSSSREGSLFFLSRHSGDLRLNFSNPKLKKSLGTYKLVVQAKDKGVVPLTSKRTLYVIITDLEVLPTPIPTNIKVTRGSASTFIIVAVLVSSMVILFIIIVAVVIKKRRDRKQSGSYTCRKRSIDSNEWGEASVVSMRSAEPRRALSKEGSVGNGSDLWSQSSKKKADLIVYDTSLNASNISCHDATRMSQFRSSVKNVGQQSTARSSYSDEVKRNLLEKDFAPRLTSSHDGDSGRGDSDPDAGSNNDVTYENDIFKRRPSSRLRSREGSSSGLHSRCTSQCLTYGHSDACWMPSPDQETTAPYSPVHSGNSSHIPLYVELRPASPRAYYPEQCDHPNLEPIPETRPIRHYWAYPANDLSSIYSNVVANSMRMTEPYQQVRPLGNQAPASYPRTFMAQQPHSPTRLSPISSLSSPCTSPTYSGNADPVRNHYIKRRDVAPDEVASRSATCLASPTCPLSPTGLGRSASADHILNSNHQPIASPQLHSPVEKISKSDMYGKVSMRETEEIVQNIEKLLNS</sequence>
<dbReference type="PROSITE" id="PS50268">
    <property type="entry name" value="CADHERIN_2"/>
    <property type="match status" value="6"/>
</dbReference>
<name>A0ABP0F603_CLALP</name>
<dbReference type="PANTHER" id="PTHR24028:SF328">
    <property type="entry name" value="CADHERIN-3"/>
    <property type="match status" value="1"/>
</dbReference>
<comment type="caution">
    <text evidence="14">The sequence shown here is derived from an EMBL/GenBank/DDBJ whole genome shotgun (WGS) entry which is preliminary data.</text>
</comment>
<feature type="domain" description="Cadherin" evidence="13">
    <location>
        <begin position="507"/>
        <end position="619"/>
    </location>
</feature>
<keyword evidence="15" id="KW-1185">Reference proteome</keyword>
<evidence type="ECO:0000256" key="3">
    <source>
        <dbReference type="ARBA" id="ARBA00022737"/>
    </source>
</evidence>
<evidence type="ECO:0000256" key="12">
    <source>
        <dbReference type="SAM" id="SignalP"/>
    </source>
</evidence>
<feature type="compositionally biased region" description="Low complexity" evidence="10">
    <location>
        <begin position="1068"/>
        <end position="1088"/>
    </location>
</feature>
<feature type="domain" description="Cadherin" evidence="13">
    <location>
        <begin position="25"/>
        <end position="141"/>
    </location>
</feature>
<dbReference type="CDD" id="cd11304">
    <property type="entry name" value="Cadherin_repeat"/>
    <property type="match status" value="5"/>
</dbReference>
<feature type="compositionally biased region" description="Basic and acidic residues" evidence="10">
    <location>
        <begin position="886"/>
        <end position="905"/>
    </location>
</feature>
<evidence type="ECO:0000313" key="15">
    <source>
        <dbReference type="Proteomes" id="UP001642483"/>
    </source>
</evidence>
<evidence type="ECO:0000256" key="7">
    <source>
        <dbReference type="ARBA" id="ARBA00023136"/>
    </source>
</evidence>
<evidence type="ECO:0000256" key="11">
    <source>
        <dbReference type="SAM" id="Phobius"/>
    </source>
</evidence>
<evidence type="ECO:0000256" key="8">
    <source>
        <dbReference type="ARBA" id="ARBA00023180"/>
    </source>
</evidence>
<feature type="chain" id="PRO_5046963993" description="Cadherin domain-containing protein" evidence="12">
    <location>
        <begin position="24"/>
        <end position="1185"/>
    </location>
</feature>
<feature type="domain" description="Cadherin" evidence="13">
    <location>
        <begin position="142"/>
        <end position="254"/>
    </location>
</feature>
<gene>
    <name evidence="14" type="ORF">CVLEPA_LOCUS4690</name>
</gene>
<evidence type="ECO:0000313" key="14">
    <source>
        <dbReference type="EMBL" id="CAK8675065.1"/>
    </source>
</evidence>
<comment type="subcellular location">
    <subcellularLocation>
        <location evidence="1">Membrane</location>
        <topology evidence="1">Single-pass membrane protein</topology>
    </subcellularLocation>
</comment>
<keyword evidence="4 9" id="KW-0106">Calcium</keyword>
<evidence type="ECO:0000256" key="6">
    <source>
        <dbReference type="ARBA" id="ARBA00022989"/>
    </source>
</evidence>
<dbReference type="InterPro" id="IPR002126">
    <property type="entry name" value="Cadherin-like_dom"/>
</dbReference>
<feature type="signal peptide" evidence="12">
    <location>
        <begin position="1"/>
        <end position="23"/>
    </location>
</feature>
<keyword evidence="3" id="KW-0677">Repeat</keyword>
<dbReference type="SMART" id="SM00112">
    <property type="entry name" value="CA"/>
    <property type="match status" value="6"/>
</dbReference>
<feature type="region of interest" description="Disordered" evidence="10">
    <location>
        <begin position="886"/>
        <end position="943"/>
    </location>
</feature>
<feature type="region of interest" description="Disordered" evidence="10">
    <location>
        <begin position="806"/>
        <end position="826"/>
    </location>
</feature>
<accession>A0ABP0F603</accession>
<dbReference type="InterPro" id="IPR050174">
    <property type="entry name" value="Protocadherin/Cadherin-CA"/>
</dbReference>
<feature type="transmembrane region" description="Helical" evidence="11">
    <location>
        <begin position="749"/>
        <end position="771"/>
    </location>
</feature>
<protein>
    <recommendedName>
        <fullName evidence="13">Cadherin domain-containing protein</fullName>
    </recommendedName>
</protein>
<keyword evidence="7 11" id="KW-0472">Membrane</keyword>
<dbReference type="Pfam" id="PF08266">
    <property type="entry name" value="Cadherin_2"/>
    <property type="match status" value="1"/>
</dbReference>
<feature type="region of interest" description="Disordered" evidence="10">
    <location>
        <begin position="1064"/>
        <end position="1093"/>
    </location>
</feature>
<dbReference type="PROSITE" id="PS00232">
    <property type="entry name" value="CADHERIN_1"/>
    <property type="match status" value="2"/>
</dbReference>
<feature type="domain" description="Cadherin" evidence="13">
    <location>
        <begin position="255"/>
        <end position="363"/>
    </location>
</feature>
<dbReference type="InterPro" id="IPR020894">
    <property type="entry name" value="Cadherin_CS"/>
</dbReference>
<keyword evidence="12" id="KW-0732">Signal</keyword>
<evidence type="ECO:0000256" key="2">
    <source>
        <dbReference type="ARBA" id="ARBA00022692"/>
    </source>
</evidence>
<evidence type="ECO:0000259" key="13">
    <source>
        <dbReference type="PROSITE" id="PS50268"/>
    </source>
</evidence>
<feature type="domain" description="Cadherin" evidence="13">
    <location>
        <begin position="374"/>
        <end position="499"/>
    </location>
</feature>
<dbReference type="InterPro" id="IPR015919">
    <property type="entry name" value="Cadherin-like_sf"/>
</dbReference>
<keyword evidence="6 11" id="KW-1133">Transmembrane helix</keyword>
<keyword evidence="2 11" id="KW-0812">Transmembrane</keyword>
<evidence type="ECO:0000256" key="1">
    <source>
        <dbReference type="ARBA" id="ARBA00004167"/>
    </source>
</evidence>